<dbReference type="SUPFAM" id="SSF48726">
    <property type="entry name" value="Immunoglobulin"/>
    <property type="match status" value="2"/>
</dbReference>
<dbReference type="PANTHER" id="PTHR23279">
    <property type="entry name" value="DEFECTIVE PROBOSCIS EXTENSION RESPONSE DPR -RELATED"/>
    <property type="match status" value="1"/>
</dbReference>
<dbReference type="InterPro" id="IPR007110">
    <property type="entry name" value="Ig-like_dom"/>
</dbReference>
<dbReference type="InterPro" id="IPR037448">
    <property type="entry name" value="Zig-8"/>
</dbReference>
<dbReference type="InterPro" id="IPR013783">
    <property type="entry name" value="Ig-like_fold"/>
</dbReference>
<proteinExistence type="predicted"/>
<dbReference type="InterPro" id="IPR003598">
    <property type="entry name" value="Ig_sub2"/>
</dbReference>
<dbReference type="FunFam" id="2.60.40.10:FF:000533">
    <property type="entry name" value="Uncharacterized protein, isoform A"/>
    <property type="match status" value="1"/>
</dbReference>
<dbReference type="InterPro" id="IPR003599">
    <property type="entry name" value="Ig_sub"/>
</dbReference>
<sequence length="204" mass="22924">MFSAVKGQINDNLDCGGSVFVEKYWKIIYKSESVCRVTWIRHRDNHVLTAGLYSYSKDNRFGIIRKEGSDDWILHIRFTQKRDEGRYECQIATKGGGYGHVVNLFVVVPEAIISGAPELHVQSGSTINLVCLVKDSITPPNFLFWFHNSEMINYDQSRGGISVLTDLENKEPTSKLSITDATFNDSGNYTCVSSNTKPASINIF</sequence>
<comment type="caution">
    <text evidence="2">The sequence shown here is derived from an EMBL/GenBank/DDBJ whole genome shotgun (WGS) entry which is preliminary data.</text>
</comment>
<reference evidence="2 3" key="1">
    <citation type="journal article" date="2019" name="PLoS Biol.">
        <title>Sex chromosomes control vertical transmission of feminizing Wolbachia symbionts in an isopod.</title>
        <authorList>
            <person name="Becking T."/>
            <person name="Chebbi M.A."/>
            <person name="Giraud I."/>
            <person name="Moumen B."/>
            <person name="Laverre T."/>
            <person name="Caubet Y."/>
            <person name="Peccoud J."/>
            <person name="Gilbert C."/>
            <person name="Cordaux R."/>
        </authorList>
    </citation>
    <scope>NUCLEOTIDE SEQUENCE [LARGE SCALE GENOMIC DNA]</scope>
    <source>
        <strain evidence="2">ANa2</strain>
        <tissue evidence="2">Whole body excluding digestive tract and cuticle</tissue>
    </source>
</reference>
<dbReference type="InterPro" id="IPR036179">
    <property type="entry name" value="Ig-like_dom_sf"/>
</dbReference>
<accession>A0A5N5T182</accession>
<gene>
    <name evidence="2" type="primary">NCAM2</name>
    <name evidence="2" type="ORF">Anas_13377</name>
</gene>
<dbReference type="GO" id="GO:0050808">
    <property type="term" value="P:synapse organization"/>
    <property type="evidence" value="ECO:0007669"/>
    <property type="project" value="TreeGrafter"/>
</dbReference>
<dbReference type="Proteomes" id="UP000326759">
    <property type="component" value="Unassembled WGS sequence"/>
</dbReference>
<keyword evidence="3" id="KW-1185">Reference proteome</keyword>
<feature type="domain" description="Ig-like" evidence="1">
    <location>
        <begin position="109"/>
        <end position="202"/>
    </location>
</feature>
<dbReference type="Gene3D" id="2.60.40.10">
    <property type="entry name" value="Immunoglobulins"/>
    <property type="match status" value="2"/>
</dbReference>
<protein>
    <submittedName>
        <fullName evidence="2">Neural cell adhesion molecule 2</fullName>
    </submittedName>
</protein>
<organism evidence="2 3">
    <name type="scientific">Armadillidium nasatum</name>
    <dbReference type="NCBI Taxonomy" id="96803"/>
    <lineage>
        <taxon>Eukaryota</taxon>
        <taxon>Metazoa</taxon>
        <taxon>Ecdysozoa</taxon>
        <taxon>Arthropoda</taxon>
        <taxon>Crustacea</taxon>
        <taxon>Multicrustacea</taxon>
        <taxon>Malacostraca</taxon>
        <taxon>Eumalacostraca</taxon>
        <taxon>Peracarida</taxon>
        <taxon>Isopoda</taxon>
        <taxon>Oniscidea</taxon>
        <taxon>Crinocheta</taxon>
        <taxon>Armadillidiidae</taxon>
        <taxon>Armadillidium</taxon>
    </lineage>
</organism>
<evidence type="ECO:0000313" key="2">
    <source>
        <dbReference type="EMBL" id="KAB7499739.1"/>
    </source>
</evidence>
<dbReference type="Pfam" id="PF13927">
    <property type="entry name" value="Ig_3"/>
    <property type="match status" value="1"/>
</dbReference>
<evidence type="ECO:0000259" key="1">
    <source>
        <dbReference type="PROSITE" id="PS50835"/>
    </source>
</evidence>
<dbReference type="GO" id="GO:0032589">
    <property type="term" value="C:neuron projection membrane"/>
    <property type="evidence" value="ECO:0007669"/>
    <property type="project" value="TreeGrafter"/>
</dbReference>
<name>A0A5N5T182_9CRUS</name>
<feature type="domain" description="Ig-like" evidence="1">
    <location>
        <begin position="1"/>
        <end position="91"/>
    </location>
</feature>
<dbReference type="AlphaFoldDB" id="A0A5N5T182"/>
<dbReference type="PANTHER" id="PTHR23279:SF46">
    <property type="entry name" value="DEFECTIVE PROBOSCIS EXTENSION RESPONSE 10, ISOFORM A-RELATED"/>
    <property type="match status" value="1"/>
</dbReference>
<dbReference type="CDD" id="cd00096">
    <property type="entry name" value="Ig"/>
    <property type="match status" value="1"/>
</dbReference>
<dbReference type="SMART" id="SM00408">
    <property type="entry name" value="IGc2"/>
    <property type="match status" value="1"/>
</dbReference>
<dbReference type="EMBL" id="SEYY01016931">
    <property type="protein sequence ID" value="KAB7499739.1"/>
    <property type="molecule type" value="Genomic_DNA"/>
</dbReference>
<dbReference type="PROSITE" id="PS50835">
    <property type="entry name" value="IG_LIKE"/>
    <property type="match status" value="2"/>
</dbReference>
<dbReference type="SMART" id="SM00409">
    <property type="entry name" value="IG"/>
    <property type="match status" value="2"/>
</dbReference>
<evidence type="ECO:0000313" key="3">
    <source>
        <dbReference type="Proteomes" id="UP000326759"/>
    </source>
</evidence>
<dbReference type="OrthoDB" id="10031887at2759"/>